<protein>
    <submittedName>
        <fullName evidence="1">Uncharacterized protein</fullName>
    </submittedName>
</protein>
<dbReference type="PANTHER" id="PTHR33116">
    <property type="entry name" value="REVERSE TRANSCRIPTASE ZINC-BINDING DOMAIN-CONTAINING PROTEIN-RELATED-RELATED"/>
    <property type="match status" value="1"/>
</dbReference>
<dbReference type="EMBL" id="OX451737">
    <property type="protein sequence ID" value="CAI8599228.1"/>
    <property type="molecule type" value="Genomic_DNA"/>
</dbReference>
<reference evidence="1 2" key="1">
    <citation type="submission" date="2023-01" db="EMBL/GenBank/DDBJ databases">
        <authorList>
            <person name="Kreplak J."/>
        </authorList>
    </citation>
    <scope>NUCLEOTIDE SEQUENCE [LARGE SCALE GENOMIC DNA]</scope>
</reference>
<name>A0AAV0ZNT9_VICFA</name>
<dbReference type="PANTHER" id="PTHR33116:SF66">
    <property type="entry name" value="REVERSE TRANSCRIPTASE ZINC-BINDING DOMAIN-CONTAINING PROTEIN"/>
    <property type="match status" value="1"/>
</dbReference>
<sequence>MLVRIYHWSTRILSYTRRIQLVKSVLFSISNYWLQIFPLPNKVLAHVESHCRKFLWNGTENYTRKAPISWDHVYDPIVVGGMKLISLKEWNKATMGKILWNIHSKKDKLWISLIHKYHMKKEDASNYQPKGNCLRIVKAIFKQRSDIMHSIVWNSFRRRESM</sequence>
<evidence type="ECO:0000313" key="2">
    <source>
        <dbReference type="Proteomes" id="UP001157006"/>
    </source>
</evidence>
<proteinExistence type="predicted"/>
<evidence type="ECO:0000313" key="1">
    <source>
        <dbReference type="EMBL" id="CAI8599228.1"/>
    </source>
</evidence>
<organism evidence="1 2">
    <name type="scientific">Vicia faba</name>
    <name type="common">Broad bean</name>
    <name type="synonym">Faba vulgaris</name>
    <dbReference type="NCBI Taxonomy" id="3906"/>
    <lineage>
        <taxon>Eukaryota</taxon>
        <taxon>Viridiplantae</taxon>
        <taxon>Streptophyta</taxon>
        <taxon>Embryophyta</taxon>
        <taxon>Tracheophyta</taxon>
        <taxon>Spermatophyta</taxon>
        <taxon>Magnoliopsida</taxon>
        <taxon>eudicotyledons</taxon>
        <taxon>Gunneridae</taxon>
        <taxon>Pentapetalae</taxon>
        <taxon>rosids</taxon>
        <taxon>fabids</taxon>
        <taxon>Fabales</taxon>
        <taxon>Fabaceae</taxon>
        <taxon>Papilionoideae</taxon>
        <taxon>50 kb inversion clade</taxon>
        <taxon>NPAAA clade</taxon>
        <taxon>Hologalegina</taxon>
        <taxon>IRL clade</taxon>
        <taxon>Fabeae</taxon>
        <taxon>Vicia</taxon>
    </lineage>
</organism>
<accession>A0AAV0ZNT9</accession>
<dbReference type="AlphaFoldDB" id="A0AAV0ZNT9"/>
<keyword evidence="2" id="KW-1185">Reference proteome</keyword>
<dbReference type="Proteomes" id="UP001157006">
    <property type="component" value="Chromosome 2"/>
</dbReference>
<gene>
    <name evidence="1" type="ORF">VFH_II164840</name>
</gene>